<evidence type="ECO:0000256" key="7">
    <source>
        <dbReference type="ARBA" id="ARBA00022448"/>
    </source>
</evidence>
<dbReference type="FunFam" id="3.40.50.300:FF:000605">
    <property type="entry name" value="multidrug resistance-associated protein 5 isoform X1"/>
    <property type="match status" value="1"/>
</dbReference>
<keyword evidence="15" id="KW-1278">Translocase</keyword>
<dbReference type="CDD" id="cd03250">
    <property type="entry name" value="ABCC_MRP_domain1"/>
    <property type="match status" value="1"/>
</dbReference>
<dbReference type="PANTHER" id="PTHR24223:SF196">
    <property type="entry name" value="ATP-BINDING CASSETTE SUB-FAMILY C MEMBER 5"/>
    <property type="match status" value="1"/>
</dbReference>
<dbReference type="Bgee" id="ENSLOCG00000008431">
    <property type="expression patterns" value="Expressed in camera-type eye and 13 other cell types or tissues"/>
</dbReference>
<keyword evidence="17" id="KW-0333">Golgi apparatus</keyword>
<evidence type="ECO:0000256" key="31">
    <source>
        <dbReference type="SAM" id="Phobius"/>
    </source>
</evidence>
<comment type="catalytic activity">
    <reaction evidence="21">
        <text>ATP + H2O + xenobioticSide 1 = ADP + phosphate + xenobioticSide 2.</text>
        <dbReference type="EC" id="7.6.2.2"/>
    </reaction>
</comment>
<evidence type="ECO:0000256" key="5">
    <source>
        <dbReference type="ARBA" id="ARBA00009726"/>
    </source>
</evidence>
<evidence type="ECO:0000256" key="21">
    <source>
        <dbReference type="ARBA" id="ARBA00034018"/>
    </source>
</evidence>
<dbReference type="Pfam" id="PF00005">
    <property type="entry name" value="ABC_tran"/>
    <property type="match status" value="2"/>
</dbReference>
<evidence type="ECO:0000256" key="25">
    <source>
        <dbReference type="ARBA" id="ARBA00052576"/>
    </source>
</evidence>
<evidence type="ECO:0000256" key="4">
    <source>
        <dbReference type="ARBA" id="ARBA00004608"/>
    </source>
</evidence>
<feature type="transmembrane region" description="Helical" evidence="31">
    <location>
        <begin position="983"/>
        <end position="1004"/>
    </location>
</feature>
<keyword evidence="11" id="KW-0677">Repeat</keyword>
<feature type="transmembrane region" description="Helical" evidence="31">
    <location>
        <begin position="1088"/>
        <end position="1111"/>
    </location>
</feature>
<evidence type="ECO:0000256" key="9">
    <source>
        <dbReference type="ARBA" id="ARBA00022553"/>
    </source>
</evidence>
<keyword evidence="10 31" id="KW-0812">Transmembrane</keyword>
<name>W5MPG4_LEPOC</name>
<dbReference type="Gene3D" id="1.20.1560.10">
    <property type="entry name" value="ABC transporter type 1, transmembrane domain"/>
    <property type="match status" value="2"/>
</dbReference>
<feature type="transmembrane region" description="Helical" evidence="31">
    <location>
        <begin position="836"/>
        <end position="858"/>
    </location>
</feature>
<dbReference type="FunFam" id="1.20.1560.10:FF:000015">
    <property type="entry name" value="multidrug resistance-associated protein 5 isoform X1"/>
    <property type="match status" value="1"/>
</dbReference>
<dbReference type="GO" id="GO:0140359">
    <property type="term" value="F:ABC-type transporter activity"/>
    <property type="evidence" value="ECO:0000318"/>
    <property type="project" value="GO_Central"/>
</dbReference>
<keyword evidence="35" id="KW-1185">Reference proteome</keyword>
<evidence type="ECO:0000256" key="3">
    <source>
        <dbReference type="ARBA" id="ARBA00004554"/>
    </source>
</evidence>
<keyword evidence="14" id="KW-0067">ATP-binding</keyword>
<reference evidence="34" key="3">
    <citation type="submission" date="2025-09" db="UniProtKB">
        <authorList>
            <consortium name="Ensembl"/>
        </authorList>
    </citation>
    <scope>IDENTIFICATION</scope>
</reference>
<feature type="transmembrane region" description="Helical" evidence="31">
    <location>
        <begin position="427"/>
        <end position="444"/>
    </location>
</feature>
<evidence type="ECO:0000256" key="30">
    <source>
        <dbReference type="SAM" id="MobiDB-lite"/>
    </source>
</evidence>
<evidence type="ECO:0000256" key="24">
    <source>
        <dbReference type="ARBA" id="ARBA00051604"/>
    </source>
</evidence>
<evidence type="ECO:0000256" key="16">
    <source>
        <dbReference type="ARBA" id="ARBA00022989"/>
    </source>
</evidence>
<feature type="compositionally biased region" description="Basic and acidic residues" evidence="30">
    <location>
        <begin position="796"/>
        <end position="817"/>
    </location>
</feature>
<reference evidence="35" key="1">
    <citation type="submission" date="2011-12" db="EMBL/GenBank/DDBJ databases">
        <title>The Draft Genome of Lepisosteus oculatus.</title>
        <authorList>
            <consortium name="The Broad Institute Genome Assembly &amp; Analysis Group"/>
            <consortium name="Computational R&amp;D Group"/>
            <consortium name="and Sequencing Platform"/>
            <person name="Di Palma F."/>
            <person name="Alfoldi J."/>
            <person name="Johnson J."/>
            <person name="Berlin A."/>
            <person name="Gnerre S."/>
            <person name="Jaffe D."/>
            <person name="MacCallum I."/>
            <person name="Young S."/>
            <person name="Walker B.J."/>
            <person name="Lander E.S."/>
            <person name="Lindblad-Toh K."/>
        </authorList>
    </citation>
    <scope>NUCLEOTIDE SEQUENCE [LARGE SCALE GENOMIC DNA]</scope>
</reference>
<evidence type="ECO:0000256" key="19">
    <source>
        <dbReference type="ARBA" id="ARBA00023180"/>
    </source>
</evidence>
<feature type="transmembrane region" description="Helical" evidence="31">
    <location>
        <begin position="288"/>
        <end position="311"/>
    </location>
</feature>
<feature type="domain" description="ABC transmembrane type-1" evidence="33">
    <location>
        <begin position="850"/>
        <end position="1145"/>
    </location>
</feature>
<keyword evidence="9" id="KW-0597">Phosphoprotein</keyword>
<dbReference type="CDD" id="cd18599">
    <property type="entry name" value="ABC_6TM_MRP5_8_9_D2"/>
    <property type="match status" value="1"/>
</dbReference>
<evidence type="ECO:0000256" key="14">
    <source>
        <dbReference type="ARBA" id="ARBA00022840"/>
    </source>
</evidence>
<organism evidence="34 35">
    <name type="scientific">Lepisosteus oculatus</name>
    <name type="common">Spotted gar</name>
    <dbReference type="NCBI Taxonomy" id="7918"/>
    <lineage>
        <taxon>Eukaryota</taxon>
        <taxon>Metazoa</taxon>
        <taxon>Chordata</taxon>
        <taxon>Craniata</taxon>
        <taxon>Vertebrata</taxon>
        <taxon>Euteleostomi</taxon>
        <taxon>Actinopterygii</taxon>
        <taxon>Neopterygii</taxon>
        <taxon>Holostei</taxon>
        <taxon>Semionotiformes</taxon>
        <taxon>Lepisosteidae</taxon>
        <taxon>Lepisosteus</taxon>
    </lineage>
</organism>
<evidence type="ECO:0000256" key="8">
    <source>
        <dbReference type="ARBA" id="ARBA00022475"/>
    </source>
</evidence>
<evidence type="ECO:0000256" key="17">
    <source>
        <dbReference type="ARBA" id="ARBA00023034"/>
    </source>
</evidence>
<dbReference type="GO" id="GO:0030218">
    <property type="term" value="P:erythrocyte differentiation"/>
    <property type="evidence" value="ECO:0007669"/>
    <property type="project" value="Ensembl"/>
</dbReference>
<dbReference type="CDD" id="cd18592">
    <property type="entry name" value="ABC_6TM_MRP5_8_9_D1"/>
    <property type="match status" value="1"/>
</dbReference>
<dbReference type="InterPro" id="IPR050173">
    <property type="entry name" value="ABC_transporter_C-like"/>
</dbReference>
<dbReference type="Gene3D" id="3.40.50.300">
    <property type="entry name" value="P-loop containing nucleotide triphosphate hydrolases"/>
    <property type="match status" value="2"/>
</dbReference>
<evidence type="ECO:0000256" key="28">
    <source>
        <dbReference type="ARBA" id="ARBA00069159"/>
    </source>
</evidence>
<evidence type="ECO:0000256" key="2">
    <source>
        <dbReference type="ARBA" id="ARBA00004463"/>
    </source>
</evidence>
<comment type="catalytic activity">
    <reaction evidence="25">
        <text>N-acetyl-L-aspartyl-L-glutamyl-L-glutamate(in) + ATP + H2O = N-acetyl-L-aspartyl-L-glutamyl-L-glutamate(out) + ADP + phosphate + H(+)</text>
        <dbReference type="Rhea" id="RHEA:66732"/>
        <dbReference type="ChEBI" id="CHEBI:15377"/>
        <dbReference type="ChEBI" id="CHEBI:15378"/>
        <dbReference type="ChEBI" id="CHEBI:30616"/>
        <dbReference type="ChEBI" id="CHEBI:43474"/>
        <dbReference type="ChEBI" id="CHEBI:76935"/>
        <dbReference type="ChEBI" id="CHEBI:456216"/>
    </reaction>
    <physiologicalReaction direction="left-to-right" evidence="25">
        <dbReference type="Rhea" id="RHEA:66733"/>
    </physiologicalReaction>
</comment>
<keyword evidence="12" id="KW-0547">Nucleotide-binding</keyword>
<dbReference type="Proteomes" id="UP000018468">
    <property type="component" value="Linkage group LG14"/>
</dbReference>
<evidence type="ECO:0000256" key="11">
    <source>
        <dbReference type="ARBA" id="ARBA00022737"/>
    </source>
</evidence>
<dbReference type="GO" id="GO:0016887">
    <property type="term" value="F:ATP hydrolysis activity"/>
    <property type="evidence" value="ECO:0007669"/>
    <property type="project" value="InterPro"/>
</dbReference>
<reference evidence="34" key="2">
    <citation type="submission" date="2025-08" db="UniProtKB">
        <authorList>
            <consortium name="Ensembl"/>
        </authorList>
    </citation>
    <scope>IDENTIFICATION</scope>
</reference>
<dbReference type="GeneTree" id="ENSGT00940000155470"/>
<comment type="catalytic activity">
    <reaction evidence="23">
        <text>N-acetyl-L-aspartyl-L-glutamate(in) + ATP + H2O = N-acetyl-L-aspartyl-L-glutamate(out) + ADP + phosphate + H(+)</text>
        <dbReference type="Rhea" id="RHEA:66728"/>
        <dbReference type="ChEBI" id="CHEBI:15377"/>
        <dbReference type="ChEBI" id="CHEBI:15378"/>
        <dbReference type="ChEBI" id="CHEBI:30616"/>
        <dbReference type="ChEBI" id="CHEBI:43474"/>
        <dbReference type="ChEBI" id="CHEBI:76931"/>
        <dbReference type="ChEBI" id="CHEBI:456216"/>
    </reaction>
    <physiologicalReaction direction="left-to-right" evidence="23">
        <dbReference type="Rhea" id="RHEA:66729"/>
    </physiologicalReaction>
</comment>
<dbReference type="GO" id="GO:0035351">
    <property type="term" value="P:heme transmembrane transport"/>
    <property type="evidence" value="ECO:0007669"/>
    <property type="project" value="Ensembl"/>
</dbReference>
<keyword evidence="13" id="KW-0967">Endosome</keyword>
<feature type="region of interest" description="Disordered" evidence="30">
    <location>
        <begin position="787"/>
        <end position="817"/>
    </location>
</feature>
<evidence type="ECO:0000256" key="12">
    <source>
        <dbReference type="ARBA" id="ARBA00022741"/>
    </source>
</evidence>
<feature type="domain" description="ABC transmembrane type-1" evidence="33">
    <location>
        <begin position="177"/>
        <end position="456"/>
    </location>
</feature>
<evidence type="ECO:0000256" key="13">
    <source>
        <dbReference type="ARBA" id="ARBA00022753"/>
    </source>
</evidence>
<sequence>MKDLELGKDYVLPSPGYRGVSCRDAQQPKDSSKYHLPKVQRPLCQDALETAARAEGLPLDTMTLPHLKELEEDRHRSKYHHSLSLLKPIRSTNKHQHPVDNAGLFSFMTFNWLTPLAFKAHKKGQLFMDDIWALSKWESSELNSRRLAALWQVELKSRGDEASLHAVAWSFCRTRLLLSIVCLMITQLAGFSGPAFVVKRLLEYTQQSQPDLPYGLLLVLGLLATEVVRSWSLALTWALNYRTATRLRGAILTMAFHKILRLKNIRDKSMGELINMCSSDGQRMFEAAAVGSLLAGGPLIAILGMVYNMIILGPTSLLGSAVFILFYPAMMFVCRLTAYFRRKGVSVTDKRVQKMNEILNYIKFIKMYAWVKAFSHGVQRIREEERRILERAGYFQSITVGVAPIVVVIASVATFSIHMLLGYDLTAAQAFTVVTVFNAMTFALKVTPFSVKSLSEASVAMERFKSLFLMEEVQMIRAKPASPHNVIELIGASCAWDSASSSVQPTPRGTPKVSTGKRKRPHREEEKVEQAALAEQRGQLLTENEEPSSPEDEGRAIPTISLRLHRILHCIDLTVQQGKLVGICGSVGSGKTSLISAILGQMTLQEGSIAVNGDFAYVAQQAWILNATLRDNILFGKEYEEERYNAVLNACCLRPDLAILPNGDMTEIGERGANLSGGQRQRISLARALYSNRAIYILDDPLSALDAHVGNHIFNHAIKKQLKQKTILFVTHQLQYLVDCDDVLFMKDGSITEKGSHEDLMQLNGDYAAMFNNLQLGDAPCIEQMSNKNTSNSLKKPSEKAAKASSVKKDKPVSKDDGQLMQVEEKGKGSVPWSVYGIYIQAAGGPLVFFILLSLFVLNVGSTAFSNWWLSYWIKQGSGNTSVFLGNDTVVSDSMKDNPLMQYYAGIYALSMAIILIFKFVRGIAFVKGTLRASSRLHDELFRKILRSPMKFFDTTPTGRILNRFSKDMDEVDTRLPFQAEMFIQNVILVFFCLGVISCVFPWFLVAVGPLVILFTVLHMVSRVFIRELKRLDNITQSPFLSHITSSIQGLTTVHAYNKGEEFLYRYQELLDENQAPVYLFNCAMRWLAVRLDVISVALISITGLMIVLMHGQIPPAYAGLAISYAVQLTGLFQFTVRLASETEARFTSVQRINHYIKSLDLEAPARIKNKAPPKEWPQEGEIVFDNTEMRYRENLPLVLKKICCTIRPKEKIGIVGRTGSGKSSLGMVLFRLVEPCGGSIKIDGVNICDIGLADLRSKLSIMPQEPVLFSGTVRSNLDPFNQYEEQQIWDALERTHMKECITQLPLKLESEVVENGENFSVGERQLLCVARALLRRCKILILDEATAAMDTETDSLIQETIREAFEDCTMLTIAHRLHTVLNCDRIMVLNQGQVVEFDEPSKLLLNENSRFGAMLAAVENKITVRG</sequence>
<feature type="domain" description="ABC transporter" evidence="32">
    <location>
        <begin position="548"/>
        <end position="773"/>
    </location>
</feature>
<comment type="catalytic activity">
    <reaction evidence="24">
        <text>3',5'-cyclic AMP(in) + ATP + H2O = 3',5'-cyclic AMP(out) + ADP + phosphate + H(+)</text>
        <dbReference type="Rhea" id="RHEA:66184"/>
        <dbReference type="ChEBI" id="CHEBI:15377"/>
        <dbReference type="ChEBI" id="CHEBI:15378"/>
        <dbReference type="ChEBI" id="CHEBI:30616"/>
        <dbReference type="ChEBI" id="CHEBI:43474"/>
        <dbReference type="ChEBI" id="CHEBI:58165"/>
        <dbReference type="ChEBI" id="CHEBI:456216"/>
    </reaction>
    <physiologicalReaction direction="left-to-right" evidence="24">
        <dbReference type="Rhea" id="RHEA:66185"/>
    </physiologicalReaction>
</comment>
<dbReference type="InterPro" id="IPR036640">
    <property type="entry name" value="ABC1_TM_sf"/>
</dbReference>
<dbReference type="Ensembl" id="ENSLOCT00000010286.1">
    <property type="protein sequence ID" value="ENSLOCP00000010273.1"/>
    <property type="gene ID" value="ENSLOCG00000008431.1"/>
</dbReference>
<evidence type="ECO:0000256" key="10">
    <source>
        <dbReference type="ARBA" id="ARBA00022692"/>
    </source>
</evidence>
<evidence type="ECO:0000259" key="32">
    <source>
        <dbReference type="PROSITE" id="PS50893"/>
    </source>
</evidence>
<dbReference type="STRING" id="7918.ENSLOCP00000010273"/>
<dbReference type="InterPro" id="IPR011527">
    <property type="entry name" value="ABC1_TM_dom"/>
</dbReference>
<dbReference type="CDD" id="cd03244">
    <property type="entry name" value="ABCC_MRP_domain2"/>
    <property type="match status" value="1"/>
</dbReference>
<dbReference type="SMART" id="SM00382">
    <property type="entry name" value="AAA"/>
    <property type="match status" value="2"/>
</dbReference>
<dbReference type="GO" id="GO:0016323">
    <property type="term" value="C:basolateral plasma membrane"/>
    <property type="evidence" value="ECO:0000318"/>
    <property type="project" value="GO_Central"/>
</dbReference>
<dbReference type="PANTHER" id="PTHR24223">
    <property type="entry name" value="ATP-BINDING CASSETTE SUB-FAMILY C"/>
    <property type="match status" value="1"/>
</dbReference>
<comment type="catalytic activity">
    <reaction evidence="27">
        <text>3',5'-cyclic GMP(in) + ATP + H2O = 3',5'-cyclic GMP(out) + ADP + phosphate + H(+)</text>
        <dbReference type="Rhea" id="RHEA:66188"/>
        <dbReference type="ChEBI" id="CHEBI:15377"/>
        <dbReference type="ChEBI" id="CHEBI:15378"/>
        <dbReference type="ChEBI" id="CHEBI:30616"/>
        <dbReference type="ChEBI" id="CHEBI:43474"/>
        <dbReference type="ChEBI" id="CHEBI:57746"/>
        <dbReference type="ChEBI" id="CHEBI:456216"/>
    </reaction>
    <physiologicalReaction direction="left-to-right" evidence="27">
        <dbReference type="Rhea" id="RHEA:66189"/>
    </physiologicalReaction>
</comment>
<accession>W5MPG4</accession>
<evidence type="ECO:0000256" key="6">
    <source>
        <dbReference type="ARBA" id="ARBA00012191"/>
    </source>
</evidence>
<dbReference type="FunFam" id="3.40.50.300:FF:000074">
    <property type="entry name" value="Multidrug resistance-associated protein 5 isoform 1"/>
    <property type="match status" value="1"/>
</dbReference>
<evidence type="ECO:0000256" key="1">
    <source>
        <dbReference type="ARBA" id="ARBA00004424"/>
    </source>
</evidence>
<dbReference type="InterPro" id="IPR003439">
    <property type="entry name" value="ABC_transporter-like_ATP-bd"/>
</dbReference>
<keyword evidence="16 31" id="KW-1133">Transmembrane helix</keyword>
<dbReference type="InterPro" id="IPR003593">
    <property type="entry name" value="AAA+_ATPase"/>
</dbReference>
<comment type="similarity">
    <text evidence="5">Belongs to the ABC transporter superfamily. ABCC family. Conjugate transporter (TC 3.A.1.208) subfamily.</text>
</comment>
<dbReference type="HOGENOM" id="CLU_000604_27_1_1"/>
<evidence type="ECO:0000259" key="33">
    <source>
        <dbReference type="PROSITE" id="PS50929"/>
    </source>
</evidence>
<dbReference type="PROSITE" id="PS50893">
    <property type="entry name" value="ABC_TRANSPORTER_2"/>
    <property type="match status" value="2"/>
</dbReference>
<dbReference type="GO" id="GO:0005796">
    <property type="term" value="C:Golgi lumen"/>
    <property type="evidence" value="ECO:0007669"/>
    <property type="project" value="UniProtKB-SubCell"/>
</dbReference>
<dbReference type="SUPFAM" id="SSF52540">
    <property type="entry name" value="P-loop containing nucleoside triphosphate hydrolases"/>
    <property type="match status" value="2"/>
</dbReference>
<dbReference type="InParanoid" id="W5MPG4"/>
<evidence type="ECO:0000256" key="29">
    <source>
        <dbReference type="ARBA" id="ARBA00082793"/>
    </source>
</evidence>
<dbReference type="EMBL" id="AHAT01034260">
    <property type="status" value="NOT_ANNOTATED_CDS"/>
    <property type="molecule type" value="Genomic_DNA"/>
</dbReference>
<keyword evidence="19" id="KW-0325">Glycoprotein</keyword>
<comment type="catalytic activity">
    <reaction evidence="26">
        <text>N-acetyl-L-aspartate(in) + ATP + H2O = N-acetyl-L-aspartate(out) + ADP + phosphate + H(+)</text>
        <dbReference type="Rhea" id="RHEA:66744"/>
        <dbReference type="ChEBI" id="CHEBI:15377"/>
        <dbReference type="ChEBI" id="CHEBI:15378"/>
        <dbReference type="ChEBI" id="CHEBI:16953"/>
        <dbReference type="ChEBI" id="CHEBI:30616"/>
        <dbReference type="ChEBI" id="CHEBI:43474"/>
        <dbReference type="ChEBI" id="CHEBI:456216"/>
    </reaction>
    <physiologicalReaction direction="left-to-right" evidence="26">
        <dbReference type="Rhea" id="RHEA:66745"/>
    </physiologicalReaction>
</comment>
<dbReference type="EMBL" id="AHAT01034259">
    <property type="status" value="NOT_ANNOTATED_CDS"/>
    <property type="molecule type" value="Genomic_DNA"/>
</dbReference>
<feature type="transmembrane region" description="Helical" evidence="31">
    <location>
        <begin position="176"/>
        <end position="197"/>
    </location>
</feature>
<dbReference type="GO" id="GO:0055085">
    <property type="term" value="P:transmembrane transport"/>
    <property type="evidence" value="ECO:0000318"/>
    <property type="project" value="GO_Central"/>
</dbReference>
<dbReference type="Pfam" id="PF00664">
    <property type="entry name" value="ABC_membrane"/>
    <property type="match status" value="2"/>
</dbReference>
<dbReference type="InterPro" id="IPR027417">
    <property type="entry name" value="P-loop_NTPase"/>
</dbReference>
<evidence type="ECO:0000256" key="27">
    <source>
        <dbReference type="ARBA" id="ARBA00052963"/>
    </source>
</evidence>
<dbReference type="SUPFAM" id="SSF90123">
    <property type="entry name" value="ABC transporter transmembrane region"/>
    <property type="match status" value="2"/>
</dbReference>
<dbReference type="OMA" id="QVTDAWT"/>
<keyword evidence="8" id="KW-1003">Cell membrane</keyword>
<dbReference type="EC" id="7.6.2.2" evidence="6"/>
<feature type="transmembrane region" description="Helical" evidence="31">
    <location>
        <begin position="317"/>
        <end position="340"/>
    </location>
</feature>
<keyword evidence="18 31" id="KW-0472">Membrane</keyword>
<protein>
    <recommendedName>
        <fullName evidence="28">ATP-binding cassette sub-family C member 5</fullName>
        <ecNumber evidence="6">7.6.2.2</ecNumber>
    </recommendedName>
    <alternativeName>
        <fullName evidence="29">Multidrug resistance-associated protein 5</fullName>
    </alternativeName>
</protein>
<feature type="domain" description="ABC transporter" evidence="32">
    <location>
        <begin position="1183"/>
        <end position="1417"/>
    </location>
</feature>
<dbReference type="PROSITE" id="PS50929">
    <property type="entry name" value="ABC_TM1F"/>
    <property type="match status" value="2"/>
</dbReference>
<feature type="region of interest" description="Disordered" evidence="30">
    <location>
        <begin position="498"/>
        <end position="555"/>
    </location>
</feature>
<dbReference type="InterPro" id="IPR017871">
    <property type="entry name" value="ABC_transporter-like_CS"/>
</dbReference>
<keyword evidence="7" id="KW-0813">Transport</keyword>
<evidence type="ECO:0000256" key="15">
    <source>
        <dbReference type="ARBA" id="ARBA00022967"/>
    </source>
</evidence>
<evidence type="ECO:0000313" key="34">
    <source>
        <dbReference type="Ensembl" id="ENSLOCP00000010273.1"/>
    </source>
</evidence>
<dbReference type="GO" id="GO:0005524">
    <property type="term" value="F:ATP binding"/>
    <property type="evidence" value="ECO:0007669"/>
    <property type="project" value="UniProtKB-KW"/>
</dbReference>
<feature type="transmembrane region" description="Helical" evidence="31">
    <location>
        <begin position="217"/>
        <end position="239"/>
    </location>
</feature>
<evidence type="ECO:0000256" key="22">
    <source>
        <dbReference type="ARBA" id="ARBA00050661"/>
    </source>
</evidence>
<evidence type="ECO:0000256" key="20">
    <source>
        <dbReference type="ARBA" id="ARBA00023769"/>
    </source>
</evidence>
<dbReference type="GO" id="GO:0010008">
    <property type="term" value="C:endosome membrane"/>
    <property type="evidence" value="ECO:0007669"/>
    <property type="project" value="UniProtKB-SubCell"/>
</dbReference>
<comment type="catalytic activity">
    <reaction evidence="22">
        <text>(2S)-2-[5-amino-1-(beta-D-ribosyl)imidazole-4-carboxamido]succinate(in) + ATP + H2O = (2S)-2-[5-amino-1-(beta-D-ribosyl)imidazole-4-carboxamido]succinate(out) + ADP + phosphate + H(+)</text>
        <dbReference type="Rhea" id="RHEA:66752"/>
        <dbReference type="ChEBI" id="CHEBI:15377"/>
        <dbReference type="ChEBI" id="CHEBI:15378"/>
        <dbReference type="ChEBI" id="CHEBI:30616"/>
        <dbReference type="ChEBI" id="CHEBI:43474"/>
        <dbReference type="ChEBI" id="CHEBI:167466"/>
        <dbReference type="ChEBI" id="CHEBI:456216"/>
    </reaction>
    <physiologicalReaction direction="left-to-right" evidence="22">
        <dbReference type="Rhea" id="RHEA:66753"/>
    </physiologicalReaction>
</comment>
<evidence type="ECO:0000313" key="35">
    <source>
        <dbReference type="Proteomes" id="UP000018468"/>
    </source>
</evidence>
<dbReference type="GO" id="GO:0008559">
    <property type="term" value="F:ABC-type xenobiotic transporter activity"/>
    <property type="evidence" value="ECO:0007669"/>
    <property type="project" value="UniProtKB-EC"/>
</dbReference>
<proteinExistence type="inferred from homology"/>
<feature type="transmembrane region" description="Helical" evidence="31">
    <location>
        <begin position="394"/>
        <end position="421"/>
    </location>
</feature>
<feature type="transmembrane region" description="Helical" evidence="31">
    <location>
        <begin position="1010"/>
        <end position="1026"/>
    </location>
</feature>
<evidence type="ECO:0000256" key="26">
    <source>
        <dbReference type="ARBA" id="ARBA00052708"/>
    </source>
</evidence>
<dbReference type="PROSITE" id="PS00211">
    <property type="entry name" value="ABC_TRANSPORTER_1"/>
    <property type="match status" value="2"/>
</dbReference>
<evidence type="ECO:0000256" key="18">
    <source>
        <dbReference type="ARBA" id="ARBA00023136"/>
    </source>
</evidence>
<evidence type="ECO:0000256" key="23">
    <source>
        <dbReference type="ARBA" id="ARBA00050745"/>
    </source>
</evidence>
<dbReference type="eggNOG" id="KOG0054">
    <property type="taxonomic scope" value="Eukaryota"/>
</dbReference>
<feature type="compositionally biased region" description="Polar residues" evidence="30">
    <location>
        <begin position="498"/>
        <end position="507"/>
    </location>
</feature>
<dbReference type="GO" id="GO:0016324">
    <property type="term" value="C:apical plasma membrane"/>
    <property type="evidence" value="ECO:0007669"/>
    <property type="project" value="UniProtKB-SubCell"/>
</dbReference>
<feature type="transmembrane region" description="Helical" evidence="31">
    <location>
        <begin position="903"/>
        <end position="927"/>
    </location>
</feature>
<dbReference type="FunFam" id="1.20.1560.10:FF:000012">
    <property type="entry name" value="ATP binding cassette subfamily C member 5"/>
    <property type="match status" value="1"/>
</dbReference>
<comment type="subcellular location">
    <subcellularLocation>
        <location evidence="1">Apical cell membrane</location>
        <topology evidence="1">Multi-pass membrane protein</topology>
    </subcellularLocation>
    <subcellularLocation>
        <location evidence="3">Basolateral cell membrane</location>
        <topology evidence="3">Multi-pass membrane protein</topology>
    </subcellularLocation>
    <subcellularLocation>
        <location evidence="2">Cytoplasmic granule</location>
    </subcellularLocation>
    <subcellularLocation>
        <location evidence="4">Endosome membrane</location>
    </subcellularLocation>
    <subcellularLocation>
        <location evidence="20">Golgi apparatus lumen</location>
    </subcellularLocation>
</comment>